<organism evidence="4 5">
    <name type="scientific">Hypholoma sublateritium (strain FD-334 SS-4)</name>
    <dbReference type="NCBI Taxonomy" id="945553"/>
    <lineage>
        <taxon>Eukaryota</taxon>
        <taxon>Fungi</taxon>
        <taxon>Dikarya</taxon>
        <taxon>Basidiomycota</taxon>
        <taxon>Agaricomycotina</taxon>
        <taxon>Agaricomycetes</taxon>
        <taxon>Agaricomycetidae</taxon>
        <taxon>Agaricales</taxon>
        <taxon>Agaricineae</taxon>
        <taxon>Strophariaceae</taxon>
        <taxon>Hypholoma</taxon>
    </lineage>
</organism>
<dbReference type="InterPro" id="IPR045339">
    <property type="entry name" value="DUF6534"/>
</dbReference>
<dbReference type="OrthoDB" id="3263055at2759"/>
<protein>
    <recommendedName>
        <fullName evidence="3">DUF6534 domain-containing protein</fullName>
    </recommendedName>
</protein>
<dbReference type="EMBL" id="KN817645">
    <property type="protein sequence ID" value="KJA15403.1"/>
    <property type="molecule type" value="Genomic_DNA"/>
</dbReference>
<evidence type="ECO:0000313" key="5">
    <source>
        <dbReference type="Proteomes" id="UP000054270"/>
    </source>
</evidence>
<dbReference type="STRING" id="945553.A0A0D2LX05"/>
<dbReference type="PANTHER" id="PTHR40465:SF1">
    <property type="entry name" value="DUF6534 DOMAIN-CONTAINING PROTEIN"/>
    <property type="match status" value="1"/>
</dbReference>
<dbReference type="PANTHER" id="PTHR40465">
    <property type="entry name" value="CHROMOSOME 1, WHOLE GENOME SHOTGUN SEQUENCE"/>
    <property type="match status" value="1"/>
</dbReference>
<feature type="transmembrane region" description="Helical" evidence="2">
    <location>
        <begin position="201"/>
        <end position="230"/>
    </location>
</feature>
<feature type="domain" description="DUF6534" evidence="3">
    <location>
        <begin position="173"/>
        <end position="259"/>
    </location>
</feature>
<dbReference type="Pfam" id="PF20152">
    <property type="entry name" value="DUF6534"/>
    <property type="match status" value="1"/>
</dbReference>
<feature type="transmembrane region" description="Helical" evidence="2">
    <location>
        <begin position="169"/>
        <end position="189"/>
    </location>
</feature>
<reference evidence="5" key="1">
    <citation type="submission" date="2014-04" db="EMBL/GenBank/DDBJ databases">
        <title>Evolutionary Origins and Diversification of the Mycorrhizal Mutualists.</title>
        <authorList>
            <consortium name="DOE Joint Genome Institute"/>
            <consortium name="Mycorrhizal Genomics Consortium"/>
            <person name="Kohler A."/>
            <person name="Kuo A."/>
            <person name="Nagy L.G."/>
            <person name="Floudas D."/>
            <person name="Copeland A."/>
            <person name="Barry K.W."/>
            <person name="Cichocki N."/>
            <person name="Veneault-Fourrey C."/>
            <person name="LaButti K."/>
            <person name="Lindquist E.A."/>
            <person name="Lipzen A."/>
            <person name="Lundell T."/>
            <person name="Morin E."/>
            <person name="Murat C."/>
            <person name="Riley R."/>
            <person name="Ohm R."/>
            <person name="Sun H."/>
            <person name="Tunlid A."/>
            <person name="Henrissat B."/>
            <person name="Grigoriev I.V."/>
            <person name="Hibbett D.S."/>
            <person name="Martin F."/>
        </authorList>
    </citation>
    <scope>NUCLEOTIDE SEQUENCE [LARGE SCALE GENOMIC DNA]</scope>
    <source>
        <strain evidence="5">FD-334 SS-4</strain>
    </source>
</reference>
<name>A0A0D2LX05_HYPSF</name>
<keyword evidence="2" id="KW-0472">Membrane</keyword>
<feature type="transmembrane region" description="Helical" evidence="2">
    <location>
        <begin position="20"/>
        <end position="43"/>
    </location>
</feature>
<gene>
    <name evidence="4" type="ORF">HYPSUDRAFT_194341</name>
</gene>
<accession>A0A0D2LX05</accession>
<keyword evidence="5" id="KW-1185">Reference proteome</keyword>
<feature type="region of interest" description="Disordered" evidence="1">
    <location>
        <begin position="300"/>
        <end position="341"/>
    </location>
</feature>
<dbReference type="Proteomes" id="UP000054270">
    <property type="component" value="Unassembled WGS sequence"/>
</dbReference>
<feature type="transmembrane region" description="Helical" evidence="2">
    <location>
        <begin position="236"/>
        <end position="255"/>
    </location>
</feature>
<feature type="transmembrane region" description="Helical" evidence="2">
    <location>
        <begin position="126"/>
        <end position="149"/>
    </location>
</feature>
<feature type="transmembrane region" description="Helical" evidence="2">
    <location>
        <begin position="91"/>
        <end position="114"/>
    </location>
</feature>
<keyword evidence="2" id="KW-0812">Transmembrane</keyword>
<keyword evidence="2" id="KW-1133">Transmembrane helix</keyword>
<evidence type="ECO:0000259" key="3">
    <source>
        <dbReference type="Pfam" id="PF20152"/>
    </source>
</evidence>
<evidence type="ECO:0000256" key="1">
    <source>
        <dbReference type="SAM" id="MobiDB-lite"/>
    </source>
</evidence>
<dbReference type="AlphaFoldDB" id="A0A0D2LX05"/>
<evidence type="ECO:0000256" key="2">
    <source>
        <dbReference type="SAM" id="Phobius"/>
    </source>
</evidence>
<dbReference type="OMA" id="ASFYFCI"/>
<sequence length="341" mass="37911">MSPQSATLDPAAALDNSIGAMLIGVIVSAVLHGITLLQAFMYWRNYRKDAWYLKAMVITTVCFDAIHLVLISAAVYHYVITHYHNSDDLRFLTWPVLIEALFTGVNGGIVQAFYTMRVWHLNRRSYWLPGIILLFIFSTAGCGTAWVIISMQFQTYEQLLSISPLTITINALSTFVDVTIAVSLVYLLNQARTGFKKSDTIINKLIVFVVNTGVLTTCCAIAALICLVASPNSLLYASFYFCIGRLYTNSFLATLNARTSFQSNFDDSHMMMSMPSSVVSPHATQHLGTKGRNITIRVDTATSKNDQSQDHKESIVAAEMRDGNSDFDVDEEGPRQKGHMF</sequence>
<proteinExistence type="predicted"/>
<feature type="transmembrane region" description="Helical" evidence="2">
    <location>
        <begin position="55"/>
        <end position="79"/>
    </location>
</feature>
<feature type="compositionally biased region" description="Basic and acidic residues" evidence="1">
    <location>
        <begin position="307"/>
        <end position="324"/>
    </location>
</feature>
<evidence type="ECO:0000313" key="4">
    <source>
        <dbReference type="EMBL" id="KJA15403.1"/>
    </source>
</evidence>